<evidence type="ECO:0000313" key="1">
    <source>
        <dbReference type="EMBL" id="AUH74253.1"/>
    </source>
</evidence>
<dbReference type="AlphaFoldDB" id="A0A2H5FRW3"/>
<reference evidence="1 2" key="1">
    <citation type="submission" date="2017-12" db="EMBL/GenBank/DDBJ databases">
        <title>Legionella sainthelensi LA01-117, whole genome sequence of a clinical isolate from New Zealand.</title>
        <authorList>
            <person name="Cree S.L."/>
            <person name="Slow S."/>
            <person name="Kennedy M.A."/>
            <person name="Murdoch D.R."/>
            <person name="Biggs P.J."/>
            <person name="Anderson T."/>
        </authorList>
    </citation>
    <scope>NUCLEOTIDE SEQUENCE [LARGE SCALE GENOMIC DNA]</scope>
    <source>
        <strain evidence="1 2">LA01-117</strain>
        <plasmid evidence="2">pLA01-117_113k</plasmid>
    </source>
</reference>
<name>A0A2H5FRW3_9GAMM</name>
<organism evidence="1 2">
    <name type="scientific">Legionella sainthelensi</name>
    <dbReference type="NCBI Taxonomy" id="28087"/>
    <lineage>
        <taxon>Bacteria</taxon>
        <taxon>Pseudomonadati</taxon>
        <taxon>Pseudomonadota</taxon>
        <taxon>Gammaproteobacteria</taxon>
        <taxon>Legionellales</taxon>
        <taxon>Legionellaceae</taxon>
        <taxon>Legionella</taxon>
    </lineage>
</organism>
<proteinExistence type="predicted"/>
<dbReference type="EMBL" id="CP025493">
    <property type="protein sequence ID" value="AUH74253.1"/>
    <property type="molecule type" value="Genomic_DNA"/>
</dbReference>
<protein>
    <submittedName>
        <fullName evidence="1">Uncharacterized protein</fullName>
    </submittedName>
</protein>
<sequence length="100" mass="12091">MFRVLNNKILYENEIYTLNDQIFSQEKFNIIKNVYKIRNCFAHNNGVLKGEKIQEMKKTIKALHQNYYFKINDDLILIEKGALHFITQTMRNFFDEILKK</sequence>
<dbReference type="KEGG" id="lsh:CAB17_20130"/>
<geneLocation type="plasmid" evidence="2">
    <name>pLA01-117_113k</name>
</geneLocation>
<gene>
    <name evidence="1" type="ORF">CAB17_20130</name>
</gene>
<dbReference type="Proteomes" id="UP000234343">
    <property type="component" value="Plasmid pLA01-117_113k"/>
</dbReference>
<accession>A0A2H5FRW3</accession>
<evidence type="ECO:0000313" key="2">
    <source>
        <dbReference type="Proteomes" id="UP000234343"/>
    </source>
</evidence>
<keyword evidence="2" id="KW-1185">Reference proteome</keyword>
<keyword evidence="1" id="KW-0614">Plasmid</keyword>